<gene>
    <name evidence="3" type="ORF">EHQ43_08420</name>
</gene>
<sequence>MKLKKYLLFANIFIALLSCKGQPEYAFLPQSLKFDLTPFLFRNYTPLELATLSNSDYNQNESGLITGTKLSRYLSNWNTSKPSYVFGNLIVFQIQTSGASGRYVFFDGKQSFAYPVTNLNELLSETRDDGVLATDGIVGKGKKISDFFAIYGIDPAIDYVVFAGDSSNLANLSSATFAYYSLLYWGFPKERLAVLNGSIADLTTANTLFTTPSYTYANSNRAGSIKTLFRDHTSLHLTIGDLIHSIKNGTSNLEEVDPLPVEGYFLIDGRPNAAYSGTTNSTASGSKYSNCTTKTNASFVSNTCVTTYEGRVKSASNLIPTDLYDGTSFQFRSFTQLSTVLNNTGYPNQKLIYLYGEEGIRTSVVWFALHQILGKPTRFYEAGWKQYGALGLRSPSSGSSPSAITQPASYWRTDTSQLADAITSNADANVPNYQLDLSRQFIKSSNKIRTEDKSFLRGSTSSAGSGGGGGPTGGGGNACGG</sequence>
<dbReference type="RefSeq" id="WP_135770765.1">
    <property type="nucleotide sequence ID" value="NZ_RQFT01000008.1"/>
</dbReference>
<accession>A0A7I0INR0</accession>
<reference evidence="3 4" key="1">
    <citation type="journal article" date="2019" name="PLoS Negl. Trop. Dis.">
        <title>Revisiting the worldwide diversity of Leptospira species in the environment.</title>
        <authorList>
            <person name="Vincent A.T."/>
            <person name="Schiettekatte O."/>
            <person name="Bourhy P."/>
            <person name="Veyrier F.J."/>
            <person name="Picardeau M."/>
        </authorList>
    </citation>
    <scope>NUCLEOTIDE SEQUENCE [LARGE SCALE GENOMIC DNA]</scope>
    <source>
        <strain evidence="3 4">201800273</strain>
    </source>
</reference>
<feature type="domain" description="Rhodanese" evidence="2">
    <location>
        <begin position="336"/>
        <end position="396"/>
    </location>
</feature>
<evidence type="ECO:0000313" key="3">
    <source>
        <dbReference type="EMBL" id="TGL06429.1"/>
    </source>
</evidence>
<comment type="caution">
    <text evidence="3">The sequence shown here is derived from an EMBL/GenBank/DDBJ whole genome shotgun (WGS) entry which is preliminary data.</text>
</comment>
<feature type="compositionally biased region" description="Gly residues" evidence="1">
    <location>
        <begin position="464"/>
        <end position="481"/>
    </location>
</feature>
<organism evidence="3 4">
    <name type="scientific">Leptospira bouyouniensis</name>
    <dbReference type="NCBI Taxonomy" id="2484911"/>
    <lineage>
        <taxon>Bacteria</taxon>
        <taxon>Pseudomonadati</taxon>
        <taxon>Spirochaetota</taxon>
        <taxon>Spirochaetia</taxon>
        <taxon>Leptospirales</taxon>
        <taxon>Leptospiraceae</taxon>
        <taxon>Leptospira</taxon>
    </lineage>
</organism>
<dbReference type="InterPro" id="IPR036873">
    <property type="entry name" value="Rhodanese-like_dom_sf"/>
</dbReference>
<protein>
    <submittedName>
        <fullName evidence="3">Rhodanese</fullName>
    </submittedName>
</protein>
<dbReference type="InterPro" id="IPR001763">
    <property type="entry name" value="Rhodanese-like_dom"/>
</dbReference>
<evidence type="ECO:0000313" key="4">
    <source>
        <dbReference type="Proteomes" id="UP000297641"/>
    </source>
</evidence>
<name>A0A7I0INR0_9LEPT</name>
<dbReference type="PROSITE" id="PS51257">
    <property type="entry name" value="PROKAR_LIPOPROTEIN"/>
    <property type="match status" value="1"/>
</dbReference>
<dbReference type="EMBL" id="RQFT01000008">
    <property type="protein sequence ID" value="TGL06429.1"/>
    <property type="molecule type" value="Genomic_DNA"/>
</dbReference>
<evidence type="ECO:0000256" key="1">
    <source>
        <dbReference type="SAM" id="MobiDB-lite"/>
    </source>
</evidence>
<dbReference type="SUPFAM" id="SSF52821">
    <property type="entry name" value="Rhodanese/Cell cycle control phosphatase"/>
    <property type="match status" value="1"/>
</dbReference>
<dbReference type="Proteomes" id="UP000297641">
    <property type="component" value="Unassembled WGS sequence"/>
</dbReference>
<feature type="region of interest" description="Disordered" evidence="1">
    <location>
        <begin position="453"/>
        <end position="481"/>
    </location>
</feature>
<dbReference type="AlphaFoldDB" id="A0A7I0INR0"/>
<proteinExistence type="predicted"/>
<evidence type="ECO:0000259" key="2">
    <source>
        <dbReference type="PROSITE" id="PS50206"/>
    </source>
</evidence>
<dbReference type="SMART" id="SM00450">
    <property type="entry name" value="RHOD"/>
    <property type="match status" value="1"/>
</dbReference>
<dbReference type="Gene3D" id="3.40.250.10">
    <property type="entry name" value="Rhodanese-like domain"/>
    <property type="match status" value="1"/>
</dbReference>
<dbReference type="PROSITE" id="PS50206">
    <property type="entry name" value="RHODANESE_3"/>
    <property type="match status" value="1"/>
</dbReference>